<dbReference type="EMBL" id="SHMQ01000004">
    <property type="protein sequence ID" value="RZV40028.1"/>
    <property type="molecule type" value="Genomic_DNA"/>
</dbReference>
<keyword evidence="7" id="KW-0406">Ion transport</keyword>
<dbReference type="SMART" id="SM00382">
    <property type="entry name" value="AAA"/>
    <property type="match status" value="1"/>
</dbReference>
<evidence type="ECO:0000256" key="4">
    <source>
        <dbReference type="ARBA" id="ARBA00022741"/>
    </source>
</evidence>
<keyword evidence="6" id="KW-0408">Iron</keyword>
<evidence type="ECO:0000313" key="11">
    <source>
        <dbReference type="Proteomes" id="UP000322454"/>
    </source>
</evidence>
<dbReference type="InterPro" id="IPR027417">
    <property type="entry name" value="P-loop_NTPase"/>
</dbReference>
<dbReference type="GO" id="GO:0005524">
    <property type="term" value="F:ATP binding"/>
    <property type="evidence" value="ECO:0007669"/>
    <property type="project" value="UniProtKB-KW"/>
</dbReference>
<keyword evidence="3" id="KW-0410">Iron transport</keyword>
<organism evidence="10 11">
    <name type="scientific">Candidatus Acidulodesulfobacterium acidiphilum</name>
    <dbReference type="NCBI Taxonomy" id="2597224"/>
    <lineage>
        <taxon>Bacteria</taxon>
        <taxon>Deltaproteobacteria</taxon>
        <taxon>Candidatus Acidulodesulfobacterales</taxon>
        <taxon>Candidatus Acidulodesulfobacterium</taxon>
    </lineage>
</organism>
<evidence type="ECO:0000313" key="10">
    <source>
        <dbReference type="EMBL" id="RZV40028.1"/>
    </source>
</evidence>
<evidence type="ECO:0000259" key="9">
    <source>
        <dbReference type="PROSITE" id="PS50893"/>
    </source>
</evidence>
<dbReference type="Pfam" id="PF00005">
    <property type="entry name" value="ABC_tran"/>
    <property type="match status" value="1"/>
</dbReference>
<proteinExistence type="predicted"/>
<keyword evidence="1" id="KW-0813">Transport</keyword>
<evidence type="ECO:0000256" key="1">
    <source>
        <dbReference type="ARBA" id="ARBA00022448"/>
    </source>
</evidence>
<gene>
    <name evidence="10" type="ORF">EVJ48_02310</name>
</gene>
<evidence type="ECO:0000256" key="7">
    <source>
        <dbReference type="ARBA" id="ARBA00023065"/>
    </source>
</evidence>
<dbReference type="PANTHER" id="PTHR42781:SF4">
    <property type="entry name" value="SPERMIDINE_PUTRESCINE IMPORT ATP-BINDING PROTEIN POTA"/>
    <property type="match status" value="1"/>
</dbReference>
<dbReference type="SUPFAM" id="SSF50331">
    <property type="entry name" value="MOP-like"/>
    <property type="match status" value="1"/>
</dbReference>
<dbReference type="InterPro" id="IPR003593">
    <property type="entry name" value="AAA+_ATPase"/>
</dbReference>
<evidence type="ECO:0000256" key="8">
    <source>
        <dbReference type="ARBA" id="ARBA00023136"/>
    </source>
</evidence>
<feature type="domain" description="ABC transporter" evidence="9">
    <location>
        <begin position="4"/>
        <end position="243"/>
    </location>
</feature>
<dbReference type="PROSITE" id="PS50893">
    <property type="entry name" value="ABC_TRANSPORTER_2"/>
    <property type="match status" value="1"/>
</dbReference>
<sequence>MDFLEVKNINKSFKNKKILKDVTFNIKKGEISSIFGYSGEGKSTVLSIICGLLKQDSGDVFLNGKNISKMEPYERSISLVMDEPLLFPNMNTMENIAFGLKLNKNRTKLSLHKQNKKSVKDIVLNIMDILGISGLENRYPGEISMGQSQRISLARAIVTNPDIILMDEPFSNLDIISKTKVRSLIKNIQKELKITILLVTHDIEDVMNLSDTMFILNKGYIQEFGNPEDIIKKPSSWDTACLMGTENIFEGKIISSDKENNRIIICFKNSGSINNDKHVECFYQPDFEENENVYFVIRPEDIIILREDRIPSNAVKENHFKGRITSAIFTSRMMEILISTSENQSDNIQFKVLMPFHAYEIMKLSAGKTVSISLKKSAIHIIKRKQHMAYTQTSVGGYPAK</sequence>
<reference evidence="10 11" key="1">
    <citation type="submission" date="2019-01" db="EMBL/GenBank/DDBJ databases">
        <title>Insights into ecological role of a new deltaproteobacterial order Candidatus Sinidesulfobacterales (Sva0485) by metagenomics and metatranscriptomics.</title>
        <authorList>
            <person name="Tan S."/>
            <person name="Liu J."/>
            <person name="Fang Y."/>
            <person name="Hedlund B."/>
            <person name="Lian Z.-H."/>
            <person name="Huang L.-Y."/>
            <person name="Li J.-T."/>
            <person name="Huang L.-N."/>
            <person name="Li W.-J."/>
            <person name="Jiang H.-C."/>
            <person name="Dong H.-L."/>
            <person name="Shu W.-S."/>
        </authorList>
    </citation>
    <scope>NUCLEOTIDE SEQUENCE [LARGE SCALE GENOMIC DNA]</scope>
    <source>
        <strain evidence="10">AP4</strain>
    </source>
</reference>
<dbReference type="Gene3D" id="3.40.50.300">
    <property type="entry name" value="P-loop containing nucleotide triphosphate hydrolases"/>
    <property type="match status" value="1"/>
</dbReference>
<dbReference type="InterPro" id="IPR050093">
    <property type="entry name" value="ABC_SmlMolc_Importer"/>
</dbReference>
<keyword evidence="2" id="KW-1003">Cell membrane</keyword>
<evidence type="ECO:0000256" key="5">
    <source>
        <dbReference type="ARBA" id="ARBA00022840"/>
    </source>
</evidence>
<dbReference type="Proteomes" id="UP000322454">
    <property type="component" value="Unassembled WGS sequence"/>
</dbReference>
<name>A0A520XFR9_9DELT</name>
<dbReference type="InterPro" id="IPR015853">
    <property type="entry name" value="ABC_transpr_FbpC"/>
</dbReference>
<dbReference type="GO" id="GO:0016887">
    <property type="term" value="F:ATP hydrolysis activity"/>
    <property type="evidence" value="ECO:0007669"/>
    <property type="project" value="InterPro"/>
</dbReference>
<protein>
    <submittedName>
        <fullName evidence="10">ABC transporter ATP-binding protein</fullName>
    </submittedName>
</protein>
<dbReference type="GO" id="GO:0016020">
    <property type="term" value="C:membrane"/>
    <property type="evidence" value="ECO:0007669"/>
    <property type="project" value="InterPro"/>
</dbReference>
<comment type="caution">
    <text evidence="10">The sequence shown here is derived from an EMBL/GenBank/DDBJ whole genome shotgun (WGS) entry which is preliminary data.</text>
</comment>
<evidence type="ECO:0000256" key="3">
    <source>
        <dbReference type="ARBA" id="ARBA00022496"/>
    </source>
</evidence>
<keyword evidence="4" id="KW-0547">Nucleotide-binding</keyword>
<dbReference type="CDD" id="cd03259">
    <property type="entry name" value="ABC_Carb_Solutes_like"/>
    <property type="match status" value="1"/>
</dbReference>
<dbReference type="SUPFAM" id="SSF52540">
    <property type="entry name" value="P-loop containing nucleoside triphosphate hydrolases"/>
    <property type="match status" value="1"/>
</dbReference>
<dbReference type="AlphaFoldDB" id="A0A520XFR9"/>
<keyword evidence="5 10" id="KW-0067">ATP-binding</keyword>
<accession>A0A520XFR9</accession>
<evidence type="ECO:0000256" key="2">
    <source>
        <dbReference type="ARBA" id="ARBA00022475"/>
    </source>
</evidence>
<evidence type="ECO:0000256" key="6">
    <source>
        <dbReference type="ARBA" id="ARBA00023004"/>
    </source>
</evidence>
<dbReference type="PANTHER" id="PTHR42781">
    <property type="entry name" value="SPERMIDINE/PUTRESCINE IMPORT ATP-BINDING PROTEIN POTA"/>
    <property type="match status" value="1"/>
</dbReference>
<dbReference type="InterPro" id="IPR008995">
    <property type="entry name" value="Mo/tungstate-bd_C_term_dom"/>
</dbReference>
<keyword evidence="8" id="KW-0472">Membrane</keyword>
<dbReference type="InterPro" id="IPR003439">
    <property type="entry name" value="ABC_transporter-like_ATP-bd"/>
</dbReference>
<dbReference type="GO" id="GO:0015408">
    <property type="term" value="F:ABC-type ferric iron transporter activity"/>
    <property type="evidence" value="ECO:0007669"/>
    <property type="project" value="InterPro"/>
</dbReference>